<dbReference type="EMBL" id="JACIEA010000002">
    <property type="protein sequence ID" value="MBB3943692.1"/>
    <property type="molecule type" value="Genomic_DNA"/>
</dbReference>
<dbReference type="InterPro" id="IPR045462">
    <property type="entry name" value="aa-tRNA-synth_I_cd-bd"/>
</dbReference>
<dbReference type="GO" id="GO:0005524">
    <property type="term" value="F:ATP binding"/>
    <property type="evidence" value="ECO:0007669"/>
    <property type="project" value="UniProtKB-UniRule"/>
</dbReference>
<feature type="short sequence motif" description="'KMSKS' region" evidence="8">
    <location>
        <begin position="255"/>
        <end position="259"/>
    </location>
</feature>
<gene>
    <name evidence="8" type="primary">gltX</name>
    <name evidence="11" type="ORF">GGR91_001950</name>
</gene>
<evidence type="ECO:0000313" key="12">
    <source>
        <dbReference type="Proteomes" id="UP000581447"/>
    </source>
</evidence>
<keyword evidence="4 8" id="KW-0547">Nucleotide-binding</keyword>
<dbReference type="InterPro" id="IPR004527">
    <property type="entry name" value="Glu-tRNA-ligase_bac/mito"/>
</dbReference>
<protein>
    <recommendedName>
        <fullName evidence="8">Glutamate--tRNA ligase</fullName>
        <ecNumber evidence="8">6.1.1.17</ecNumber>
    </recommendedName>
    <alternativeName>
        <fullName evidence="8">Glutamyl-tRNA synthetase</fullName>
        <shortName evidence="8">GluRS</shortName>
    </alternativeName>
</protein>
<comment type="caution">
    <text evidence="11">The sequence shown here is derived from an EMBL/GenBank/DDBJ whole genome shotgun (WGS) entry which is preliminary data.</text>
</comment>
<dbReference type="GO" id="GO:0008270">
    <property type="term" value="F:zinc ion binding"/>
    <property type="evidence" value="ECO:0007669"/>
    <property type="project" value="InterPro"/>
</dbReference>
<dbReference type="EC" id="6.1.1.17" evidence="8"/>
<dbReference type="NCBIfam" id="TIGR00464">
    <property type="entry name" value="gltX_bact"/>
    <property type="match status" value="1"/>
</dbReference>
<comment type="function">
    <text evidence="8">Catalyzes the attachment of glutamate to tRNA(Glu) in a two-step reaction: glutamate is first activated by ATP to form Glu-AMP and then transferred to the acceptor end of tRNA(Glu).</text>
</comment>
<dbReference type="InterPro" id="IPR033910">
    <property type="entry name" value="GluRS_core"/>
</dbReference>
<dbReference type="InterPro" id="IPR020751">
    <property type="entry name" value="aa-tRNA-synth_I_codon-bd_sub2"/>
</dbReference>
<comment type="caution">
    <text evidence="8">Lacks conserved residue(s) required for the propagation of feature annotation.</text>
</comment>
<dbReference type="PANTHER" id="PTHR43311:SF2">
    <property type="entry name" value="GLUTAMATE--TRNA LIGASE, MITOCHONDRIAL-RELATED"/>
    <property type="match status" value="1"/>
</dbReference>
<comment type="subcellular location">
    <subcellularLocation>
        <location evidence="8">Cytoplasm</location>
    </subcellularLocation>
</comment>
<dbReference type="PROSITE" id="PS00178">
    <property type="entry name" value="AA_TRNA_LIGASE_I"/>
    <property type="match status" value="1"/>
</dbReference>
<feature type="domain" description="Glutamyl/glutaminyl-tRNA synthetase class Ib catalytic" evidence="9">
    <location>
        <begin position="8"/>
        <end position="324"/>
    </location>
</feature>
<dbReference type="HAMAP" id="MF_00022">
    <property type="entry name" value="Glu_tRNA_synth_type1"/>
    <property type="match status" value="1"/>
</dbReference>
<dbReference type="SUPFAM" id="SSF52374">
    <property type="entry name" value="Nucleotidylyl transferase"/>
    <property type="match status" value="1"/>
</dbReference>
<accession>A0A840B347</accession>
<keyword evidence="5 8" id="KW-0067">ATP-binding</keyword>
<dbReference type="GO" id="GO:0005829">
    <property type="term" value="C:cytosol"/>
    <property type="evidence" value="ECO:0007669"/>
    <property type="project" value="TreeGrafter"/>
</dbReference>
<proteinExistence type="inferred from homology"/>
<evidence type="ECO:0000256" key="6">
    <source>
        <dbReference type="ARBA" id="ARBA00022917"/>
    </source>
</evidence>
<dbReference type="FunFam" id="3.40.50.620:FF:000045">
    <property type="entry name" value="Glutamate--tRNA ligase, mitochondrial"/>
    <property type="match status" value="1"/>
</dbReference>
<feature type="short sequence motif" description="'HIGH' region" evidence="8">
    <location>
        <begin position="14"/>
        <end position="24"/>
    </location>
</feature>
<dbReference type="Gene3D" id="1.10.10.350">
    <property type="match status" value="1"/>
</dbReference>
<evidence type="ECO:0000313" key="11">
    <source>
        <dbReference type="EMBL" id="MBB3943692.1"/>
    </source>
</evidence>
<dbReference type="Gene3D" id="3.40.50.620">
    <property type="entry name" value="HUPs"/>
    <property type="match status" value="1"/>
</dbReference>
<keyword evidence="12" id="KW-1185">Reference proteome</keyword>
<dbReference type="SUPFAM" id="SSF48163">
    <property type="entry name" value="An anticodon-binding domain of class I aminoacyl-tRNA synthetases"/>
    <property type="match status" value="1"/>
</dbReference>
<dbReference type="InterPro" id="IPR008925">
    <property type="entry name" value="aa_tRNA-synth_I_cd-bd_sf"/>
</dbReference>
<keyword evidence="2 8" id="KW-0963">Cytoplasm</keyword>
<dbReference type="InterPro" id="IPR000924">
    <property type="entry name" value="Glu/Gln-tRNA-synth"/>
</dbReference>
<feature type="binding site" evidence="8">
    <location>
        <position position="258"/>
    </location>
    <ligand>
        <name>ATP</name>
        <dbReference type="ChEBI" id="CHEBI:30616"/>
    </ligand>
</feature>
<comment type="subunit">
    <text evidence="8">Monomer.</text>
</comment>
<dbReference type="Pfam" id="PF19269">
    <property type="entry name" value="Anticodon_2"/>
    <property type="match status" value="1"/>
</dbReference>
<dbReference type="InterPro" id="IPR001412">
    <property type="entry name" value="aa-tRNA-synth_I_CS"/>
</dbReference>
<keyword evidence="7 8" id="KW-0030">Aminoacyl-tRNA synthetase</keyword>
<evidence type="ECO:0000256" key="3">
    <source>
        <dbReference type="ARBA" id="ARBA00022598"/>
    </source>
</evidence>
<evidence type="ECO:0000259" key="10">
    <source>
        <dbReference type="Pfam" id="PF19269"/>
    </source>
</evidence>
<dbReference type="GO" id="GO:0004818">
    <property type="term" value="F:glutamate-tRNA ligase activity"/>
    <property type="evidence" value="ECO:0007669"/>
    <property type="project" value="UniProtKB-UniRule"/>
</dbReference>
<sequence>MNAITRPVRTRVAPSPTGDPHVGTAYIALINYCFAKKHGGQFLLRIEDTDQVRSTPQSEKMILESLRWLGLSWDEGPDVGGPHGPYRQSERSAIYTEHCDRLLADGHAFKCYCTPEKLSASRAAQMAAKLPPKYDGTCLSLTADDCVKLDADGVPHVVRMKIPTTGTCIVQDTLRGEIEFEYSVVDMQVLMKSDGLPTYHLANVVDDHLMGITHVMRGEEWISSAPKHLLLYQYFGWEPPVLTHLPLLRNADKSKLSKRKNPTSILYYQRAGYLPQAMQNFLGLFIKSASEEDEKTSLQTLIDEFDVHNISLGGPVFDTSKLDWLNGRYLREELSVSEFLDAVKAWALNDSYLTPIAEMAQARITKMSDLGGLTAMFFMNRIEGMTLERLRDGVKLEQDAQRAAYTIALQQFDGMIEWHRDGVEGTLRRTAEVLDAKLKDVIRPFYLAITGSAQGVPLFDAITHLGRDIIRERLRHAMELLGPATSKEVKAWTDLLTAPPKAE</sequence>
<dbReference type="AlphaFoldDB" id="A0A840B347"/>
<name>A0A840B347_9SPHN</name>
<dbReference type="PRINTS" id="PR00987">
    <property type="entry name" value="TRNASYNTHGLU"/>
</dbReference>
<evidence type="ECO:0000259" key="9">
    <source>
        <dbReference type="Pfam" id="PF00749"/>
    </source>
</evidence>
<dbReference type="InterPro" id="IPR014729">
    <property type="entry name" value="Rossmann-like_a/b/a_fold"/>
</dbReference>
<dbReference type="PANTHER" id="PTHR43311">
    <property type="entry name" value="GLUTAMATE--TRNA LIGASE"/>
    <property type="match status" value="1"/>
</dbReference>
<feature type="domain" description="Aminoacyl-tRNA synthetase class I anticodon-binding" evidence="10">
    <location>
        <begin position="338"/>
        <end position="478"/>
    </location>
</feature>
<evidence type="ECO:0000256" key="4">
    <source>
        <dbReference type="ARBA" id="ARBA00022741"/>
    </source>
</evidence>
<dbReference type="Proteomes" id="UP000581447">
    <property type="component" value="Unassembled WGS sequence"/>
</dbReference>
<organism evidence="11 12">
    <name type="scientific">Sphingorhabdus rigui</name>
    <dbReference type="NCBI Taxonomy" id="1282858"/>
    <lineage>
        <taxon>Bacteria</taxon>
        <taxon>Pseudomonadati</taxon>
        <taxon>Pseudomonadota</taxon>
        <taxon>Alphaproteobacteria</taxon>
        <taxon>Sphingomonadales</taxon>
        <taxon>Sphingomonadaceae</taxon>
        <taxon>Sphingorhabdus</taxon>
    </lineage>
</organism>
<evidence type="ECO:0000256" key="2">
    <source>
        <dbReference type="ARBA" id="ARBA00022490"/>
    </source>
</evidence>
<evidence type="ECO:0000256" key="8">
    <source>
        <dbReference type="HAMAP-Rule" id="MF_00022"/>
    </source>
</evidence>
<evidence type="ECO:0000256" key="1">
    <source>
        <dbReference type="ARBA" id="ARBA00007894"/>
    </source>
</evidence>
<comment type="similarity">
    <text evidence="1 8">Belongs to the class-I aminoacyl-tRNA synthetase family. Glutamate--tRNA ligase type 1 subfamily.</text>
</comment>
<dbReference type="CDD" id="cd00808">
    <property type="entry name" value="GluRS_core"/>
    <property type="match status" value="1"/>
</dbReference>
<dbReference type="GO" id="GO:0000049">
    <property type="term" value="F:tRNA binding"/>
    <property type="evidence" value="ECO:0007669"/>
    <property type="project" value="InterPro"/>
</dbReference>
<dbReference type="GO" id="GO:0006424">
    <property type="term" value="P:glutamyl-tRNA aminoacylation"/>
    <property type="evidence" value="ECO:0007669"/>
    <property type="project" value="UniProtKB-UniRule"/>
</dbReference>
<reference evidence="11 12" key="1">
    <citation type="submission" date="2020-08" db="EMBL/GenBank/DDBJ databases">
        <title>Genomic Encyclopedia of Type Strains, Phase IV (KMG-IV): sequencing the most valuable type-strain genomes for metagenomic binning, comparative biology and taxonomic classification.</title>
        <authorList>
            <person name="Goeker M."/>
        </authorList>
    </citation>
    <scope>NUCLEOTIDE SEQUENCE [LARGE SCALE GENOMIC DNA]</scope>
    <source>
        <strain evidence="11 12">DSM 29050</strain>
    </source>
</reference>
<evidence type="ECO:0000256" key="7">
    <source>
        <dbReference type="ARBA" id="ARBA00023146"/>
    </source>
</evidence>
<keyword evidence="3 8" id="KW-0436">Ligase</keyword>
<dbReference type="InterPro" id="IPR049940">
    <property type="entry name" value="GluQ/Sye"/>
</dbReference>
<keyword evidence="6 8" id="KW-0648">Protein biosynthesis</keyword>
<evidence type="ECO:0000256" key="5">
    <source>
        <dbReference type="ARBA" id="ARBA00022840"/>
    </source>
</evidence>
<dbReference type="RefSeq" id="WP_183941971.1">
    <property type="nucleotide sequence ID" value="NZ_BAABBG010000005.1"/>
</dbReference>
<dbReference type="Pfam" id="PF00749">
    <property type="entry name" value="tRNA-synt_1c"/>
    <property type="match status" value="1"/>
</dbReference>
<dbReference type="InterPro" id="IPR020058">
    <property type="entry name" value="Glu/Gln-tRNA-synth_Ib_cat-dom"/>
</dbReference>
<comment type="catalytic activity">
    <reaction evidence="8">
        <text>tRNA(Glu) + L-glutamate + ATP = L-glutamyl-tRNA(Glu) + AMP + diphosphate</text>
        <dbReference type="Rhea" id="RHEA:23540"/>
        <dbReference type="Rhea" id="RHEA-COMP:9663"/>
        <dbReference type="Rhea" id="RHEA-COMP:9680"/>
        <dbReference type="ChEBI" id="CHEBI:29985"/>
        <dbReference type="ChEBI" id="CHEBI:30616"/>
        <dbReference type="ChEBI" id="CHEBI:33019"/>
        <dbReference type="ChEBI" id="CHEBI:78442"/>
        <dbReference type="ChEBI" id="CHEBI:78520"/>
        <dbReference type="ChEBI" id="CHEBI:456215"/>
        <dbReference type="EC" id="6.1.1.17"/>
    </reaction>
</comment>